<gene>
    <name evidence="1" type="ORF">MPL3365_210128</name>
</gene>
<proteinExistence type="predicted"/>
<name>A0A090GUB8_MESPL</name>
<evidence type="ECO:0000313" key="1">
    <source>
        <dbReference type="EMBL" id="CDX55906.1"/>
    </source>
</evidence>
<evidence type="ECO:0000313" key="2">
    <source>
        <dbReference type="Proteomes" id="UP000046122"/>
    </source>
</evidence>
<accession>A0A090GUB8</accession>
<reference evidence="1 2" key="1">
    <citation type="submission" date="2014-08" db="EMBL/GenBank/DDBJ databases">
        <authorList>
            <person name="Moulin Lionel"/>
        </authorList>
    </citation>
    <scope>NUCLEOTIDE SEQUENCE [LARGE SCALE GENOMIC DNA]</scope>
</reference>
<sequence>MPPEETVMSTPADVAARDGVTKQAVTKLVRRLVEEHDLPVERDARDRIMRFSLAHYDHYRGEFASSEKVAAARKDAPSASPANSSTSRDEALRQEAWLKVGREKLRRQEHIGQLVRADRMREALTVCGREIQSSIARLQNKADDMALAVSREGSHGLRVLLRQTAFDLNTEIADRLAGIVAQAAEHDEALEDEEL</sequence>
<dbReference type="AlphaFoldDB" id="A0A090GUB8"/>
<organism evidence="1 2">
    <name type="scientific">Mesorhizobium plurifarium</name>
    <dbReference type="NCBI Taxonomy" id="69974"/>
    <lineage>
        <taxon>Bacteria</taxon>
        <taxon>Pseudomonadati</taxon>
        <taxon>Pseudomonadota</taxon>
        <taxon>Alphaproteobacteria</taxon>
        <taxon>Hyphomicrobiales</taxon>
        <taxon>Phyllobacteriaceae</taxon>
        <taxon>Mesorhizobium</taxon>
    </lineage>
</organism>
<dbReference type="Proteomes" id="UP000046122">
    <property type="component" value="Unassembled WGS sequence"/>
</dbReference>
<dbReference type="EMBL" id="CCNE01000014">
    <property type="protein sequence ID" value="CDX55906.1"/>
    <property type="molecule type" value="Genomic_DNA"/>
</dbReference>
<protein>
    <submittedName>
        <fullName evidence="1">Uncharacterized protein</fullName>
    </submittedName>
</protein>